<name>A0A396JRZ9_MEDTR</name>
<proteinExistence type="predicted"/>
<feature type="transmembrane region" description="Helical" evidence="1">
    <location>
        <begin position="68"/>
        <end position="88"/>
    </location>
</feature>
<gene>
    <name evidence="2" type="ORF">MtrunA17_Chr1g0172211</name>
</gene>
<accession>A0A396JRZ9</accession>
<protein>
    <recommendedName>
        <fullName evidence="4">Transmembrane protein</fullName>
    </recommendedName>
</protein>
<sequence>MSLKQKNKSKSNVGDRFGFVVVSDERFSSLMVPGKFGCYTILWFVTAVEKSLLFLFAARVSFSCGCEIFLFAAVKFFSLILFLQPSFYSIRVDEKKEIICKR</sequence>
<keyword evidence="1" id="KW-1133">Transmembrane helix</keyword>
<evidence type="ECO:0000313" key="2">
    <source>
        <dbReference type="EMBL" id="RHN79015.1"/>
    </source>
</evidence>
<evidence type="ECO:0008006" key="4">
    <source>
        <dbReference type="Google" id="ProtNLM"/>
    </source>
</evidence>
<keyword evidence="1" id="KW-0812">Transmembrane</keyword>
<keyword evidence="1" id="KW-0472">Membrane</keyword>
<reference evidence="3" key="1">
    <citation type="journal article" date="2018" name="Nat. Plants">
        <title>Whole-genome landscape of Medicago truncatula symbiotic genes.</title>
        <authorList>
            <person name="Pecrix Y."/>
            <person name="Staton S.E."/>
            <person name="Sallet E."/>
            <person name="Lelandais-Briere C."/>
            <person name="Moreau S."/>
            <person name="Carrere S."/>
            <person name="Blein T."/>
            <person name="Jardinaud M.F."/>
            <person name="Latrasse D."/>
            <person name="Zouine M."/>
            <person name="Zahm M."/>
            <person name="Kreplak J."/>
            <person name="Mayjonade B."/>
            <person name="Satge C."/>
            <person name="Perez M."/>
            <person name="Cauet S."/>
            <person name="Marande W."/>
            <person name="Chantry-Darmon C."/>
            <person name="Lopez-Roques C."/>
            <person name="Bouchez O."/>
            <person name="Berard A."/>
            <person name="Debelle F."/>
            <person name="Munos S."/>
            <person name="Bendahmane A."/>
            <person name="Berges H."/>
            <person name="Niebel A."/>
            <person name="Buitink J."/>
            <person name="Frugier F."/>
            <person name="Benhamed M."/>
            <person name="Crespi M."/>
            <person name="Gouzy J."/>
            <person name="Gamas P."/>
        </authorList>
    </citation>
    <scope>NUCLEOTIDE SEQUENCE [LARGE SCALE GENOMIC DNA]</scope>
    <source>
        <strain evidence="3">cv. Jemalong A17</strain>
    </source>
</reference>
<evidence type="ECO:0000313" key="3">
    <source>
        <dbReference type="Proteomes" id="UP000265566"/>
    </source>
</evidence>
<organism evidence="2 3">
    <name type="scientific">Medicago truncatula</name>
    <name type="common">Barrel medic</name>
    <name type="synonym">Medicago tribuloides</name>
    <dbReference type="NCBI Taxonomy" id="3880"/>
    <lineage>
        <taxon>Eukaryota</taxon>
        <taxon>Viridiplantae</taxon>
        <taxon>Streptophyta</taxon>
        <taxon>Embryophyta</taxon>
        <taxon>Tracheophyta</taxon>
        <taxon>Spermatophyta</taxon>
        <taxon>Magnoliopsida</taxon>
        <taxon>eudicotyledons</taxon>
        <taxon>Gunneridae</taxon>
        <taxon>Pentapetalae</taxon>
        <taxon>rosids</taxon>
        <taxon>fabids</taxon>
        <taxon>Fabales</taxon>
        <taxon>Fabaceae</taxon>
        <taxon>Papilionoideae</taxon>
        <taxon>50 kb inversion clade</taxon>
        <taxon>NPAAA clade</taxon>
        <taxon>Hologalegina</taxon>
        <taxon>IRL clade</taxon>
        <taxon>Trifolieae</taxon>
        <taxon>Medicago</taxon>
    </lineage>
</organism>
<dbReference type="EMBL" id="PSQE01000001">
    <property type="protein sequence ID" value="RHN79015.1"/>
    <property type="molecule type" value="Genomic_DNA"/>
</dbReference>
<dbReference type="Gramene" id="rna2694">
    <property type="protein sequence ID" value="RHN79015.1"/>
    <property type="gene ID" value="gene2694"/>
</dbReference>
<dbReference type="Proteomes" id="UP000265566">
    <property type="component" value="Chromosome 1"/>
</dbReference>
<evidence type="ECO:0000256" key="1">
    <source>
        <dbReference type="SAM" id="Phobius"/>
    </source>
</evidence>
<dbReference type="AlphaFoldDB" id="A0A396JRZ9"/>
<comment type="caution">
    <text evidence="2">The sequence shown here is derived from an EMBL/GenBank/DDBJ whole genome shotgun (WGS) entry which is preliminary data.</text>
</comment>
<feature type="transmembrane region" description="Helical" evidence="1">
    <location>
        <begin position="36"/>
        <end position="56"/>
    </location>
</feature>